<name>A0A8K0HBS5_9ROSA</name>
<sequence>MEQQVKDITFTSNIDSFDPTKKKKKKKKKSVQRLPLNGFLADGPLDKLTEITSNLLVSDRVGNELLGFEKIDYKLAEVDVFEDENVDIADNLYDEEGGDTAISRYPWEGTERDYQYEELLGRVFNVLRENNPELAGDRRRTVMRPPQILREGTTKTVFLNFMNLCKTMYRQPEHVMTFLLAKMGTSGSLDGQLRLVVKGRFVPKDFEGLLRRYINEYVICHICKGPDTILTRENHVFSLRCEQCGSGRSVASIKAGSIARVERRKIGT</sequence>
<evidence type="ECO:0000256" key="4">
    <source>
        <dbReference type="ARBA" id="ARBA00054872"/>
    </source>
</evidence>
<dbReference type="GO" id="GO:0003729">
    <property type="term" value="F:mRNA binding"/>
    <property type="evidence" value="ECO:0007669"/>
    <property type="project" value="TreeGrafter"/>
</dbReference>
<evidence type="ECO:0000256" key="6">
    <source>
        <dbReference type="ARBA" id="ARBA00073542"/>
    </source>
</evidence>
<evidence type="ECO:0000313" key="9">
    <source>
        <dbReference type="Proteomes" id="UP000796880"/>
    </source>
</evidence>
<dbReference type="EMBL" id="VOIH02000004">
    <property type="protein sequence ID" value="KAF3449274.1"/>
    <property type="molecule type" value="Genomic_DNA"/>
</dbReference>
<reference evidence="8" key="1">
    <citation type="submission" date="2020-03" db="EMBL/GenBank/DDBJ databases">
        <title>A high-quality chromosome-level genome assembly of a woody plant with both climbing and erect habits, Rhamnella rubrinervis.</title>
        <authorList>
            <person name="Lu Z."/>
            <person name="Yang Y."/>
            <person name="Zhu X."/>
            <person name="Sun Y."/>
        </authorList>
    </citation>
    <scope>NUCLEOTIDE SEQUENCE</scope>
    <source>
        <strain evidence="8">BYM</strain>
        <tissue evidence="8">Leaf</tissue>
    </source>
</reference>
<dbReference type="GO" id="GO:0001731">
    <property type="term" value="P:formation of translation preinitiation complex"/>
    <property type="evidence" value="ECO:0007669"/>
    <property type="project" value="TreeGrafter"/>
</dbReference>
<dbReference type="SMART" id="SM00653">
    <property type="entry name" value="eIF2B_5"/>
    <property type="match status" value="1"/>
</dbReference>
<dbReference type="AlphaFoldDB" id="A0A8K0HBS5"/>
<proteinExistence type="inferred from homology"/>
<comment type="caution">
    <text evidence="8">The sequence shown here is derived from an EMBL/GenBank/DDBJ whole genome shotgun (WGS) entry which is preliminary data.</text>
</comment>
<evidence type="ECO:0000256" key="5">
    <source>
        <dbReference type="ARBA" id="ARBA00063900"/>
    </source>
</evidence>
<dbReference type="Pfam" id="PF01873">
    <property type="entry name" value="eIF-5_eIF-2B"/>
    <property type="match status" value="1"/>
</dbReference>
<comment type="function">
    <text evidence="4">Component of the eIF2 complex that functions in the early steps of protein synthesis by forming a ternary complex with GTP and initiator tRNA. This complex binds to a 40S ribosomal subunit, followed by mRNA binding to form a 43S pre-initiation complex (43S PIC). Junction of the 60S ribosomal subunit to form the 80S initiation complex is preceded by hydrolysis of the GTP bound to eIF2 and release of an eIF2-GDP binary complex. In order for eIF2 to recycle and catalyze another round of initiation, the GDP bound to eIF2 must exchange with GTP by way of a reaction catalyzed by eIF2B.</text>
</comment>
<dbReference type="Proteomes" id="UP000796880">
    <property type="component" value="Unassembled WGS sequence"/>
</dbReference>
<keyword evidence="9" id="KW-1185">Reference proteome</keyword>
<dbReference type="OrthoDB" id="10255414at2759"/>
<evidence type="ECO:0000256" key="1">
    <source>
        <dbReference type="ARBA" id="ARBA00010397"/>
    </source>
</evidence>
<evidence type="ECO:0000259" key="7">
    <source>
        <dbReference type="SMART" id="SM00653"/>
    </source>
</evidence>
<comment type="similarity">
    <text evidence="1">Belongs to the eIF-2-beta/eIF-5 family.</text>
</comment>
<keyword evidence="2" id="KW-0396">Initiation factor</keyword>
<comment type="subunit">
    <text evidence="5">Eukaryotic translation initiation factor 2 eIF2 is a heterotrimeric complex composed of an alpha, a beta and a gamma subunit.</text>
</comment>
<dbReference type="GO" id="GO:0005850">
    <property type="term" value="C:eukaryotic translation initiation factor 2 complex"/>
    <property type="evidence" value="ECO:0007669"/>
    <property type="project" value="TreeGrafter"/>
</dbReference>
<accession>A0A8K0HBS5</accession>
<gene>
    <name evidence="8" type="ORF">FNV43_RR10002</name>
</gene>
<protein>
    <recommendedName>
        <fullName evidence="6">Eukaryotic translation initiation factor 2 subunit beta</fullName>
    </recommendedName>
</protein>
<feature type="domain" description="Translation initiation factor IF2/IF5" evidence="7">
    <location>
        <begin position="138"/>
        <end position="247"/>
    </location>
</feature>
<dbReference type="PANTHER" id="PTHR23001">
    <property type="entry name" value="EUKARYOTIC TRANSLATION INITIATION FACTOR"/>
    <property type="match status" value="1"/>
</dbReference>
<evidence type="ECO:0000256" key="3">
    <source>
        <dbReference type="ARBA" id="ARBA00022917"/>
    </source>
</evidence>
<dbReference type="PANTHER" id="PTHR23001:SF3">
    <property type="entry name" value="EUKARYOTIC TRANSLATION INITIATION FACTOR 2 SUBUNIT 2"/>
    <property type="match status" value="1"/>
</dbReference>
<keyword evidence="3" id="KW-0648">Protein biosynthesis</keyword>
<evidence type="ECO:0000313" key="8">
    <source>
        <dbReference type="EMBL" id="KAF3449274.1"/>
    </source>
</evidence>
<organism evidence="8 9">
    <name type="scientific">Rhamnella rubrinervis</name>
    <dbReference type="NCBI Taxonomy" id="2594499"/>
    <lineage>
        <taxon>Eukaryota</taxon>
        <taxon>Viridiplantae</taxon>
        <taxon>Streptophyta</taxon>
        <taxon>Embryophyta</taxon>
        <taxon>Tracheophyta</taxon>
        <taxon>Spermatophyta</taxon>
        <taxon>Magnoliopsida</taxon>
        <taxon>eudicotyledons</taxon>
        <taxon>Gunneridae</taxon>
        <taxon>Pentapetalae</taxon>
        <taxon>rosids</taxon>
        <taxon>fabids</taxon>
        <taxon>Rosales</taxon>
        <taxon>Rhamnaceae</taxon>
        <taxon>rhamnoid group</taxon>
        <taxon>Rhamneae</taxon>
        <taxon>Rhamnella</taxon>
    </lineage>
</organism>
<evidence type="ECO:0000256" key="2">
    <source>
        <dbReference type="ARBA" id="ARBA00022540"/>
    </source>
</evidence>
<dbReference type="InterPro" id="IPR045196">
    <property type="entry name" value="IF2/IF5"/>
</dbReference>
<dbReference type="SUPFAM" id="SSF75689">
    <property type="entry name" value="Zinc-binding domain of translation initiation factor 2 beta"/>
    <property type="match status" value="1"/>
</dbReference>
<dbReference type="InterPro" id="IPR016190">
    <property type="entry name" value="Transl_init_fac_IF2/IF5_Zn-bd"/>
</dbReference>
<dbReference type="InterPro" id="IPR002735">
    <property type="entry name" value="Transl_init_fac_IF2/IF5_dom"/>
</dbReference>
<dbReference type="SUPFAM" id="SSF100966">
    <property type="entry name" value="Translation initiation factor 2 beta, aIF2beta, N-terminal domain"/>
    <property type="match status" value="1"/>
</dbReference>
<dbReference type="InterPro" id="IPR016189">
    <property type="entry name" value="Transl_init_fac_IF2/IF5_N"/>
</dbReference>
<dbReference type="GO" id="GO:0003743">
    <property type="term" value="F:translation initiation factor activity"/>
    <property type="evidence" value="ECO:0007669"/>
    <property type="project" value="UniProtKB-KW"/>
</dbReference>
<dbReference type="GO" id="GO:0031369">
    <property type="term" value="F:translation initiation factor binding"/>
    <property type="evidence" value="ECO:0007669"/>
    <property type="project" value="TreeGrafter"/>
</dbReference>
<dbReference type="Gene3D" id="3.30.30.170">
    <property type="match status" value="1"/>
</dbReference>
<dbReference type="FunFam" id="3.30.30.170:FF:000001">
    <property type="entry name" value="Eukaryotic translation initiation factor 2 subunit"/>
    <property type="match status" value="1"/>
</dbReference>